<dbReference type="EMBL" id="LWQU01000027">
    <property type="protein sequence ID" value="OAN64908.1"/>
    <property type="molecule type" value="Genomic_DNA"/>
</dbReference>
<dbReference type="InterPro" id="IPR003658">
    <property type="entry name" value="Anti-sigma_ant"/>
</dbReference>
<dbReference type="PANTHER" id="PTHR33495">
    <property type="entry name" value="ANTI-SIGMA FACTOR ANTAGONIST TM_1081-RELATED-RELATED"/>
    <property type="match status" value="1"/>
</dbReference>
<dbReference type="CDD" id="cd07043">
    <property type="entry name" value="STAS_anti-anti-sigma_factors"/>
    <property type="match status" value="1"/>
</dbReference>
<proteinExistence type="inferred from homology"/>
<dbReference type="PROSITE" id="PS50801">
    <property type="entry name" value="STAS"/>
    <property type="match status" value="1"/>
</dbReference>
<dbReference type="InterPro" id="IPR036513">
    <property type="entry name" value="STAS_dom_sf"/>
</dbReference>
<dbReference type="Pfam" id="PF01740">
    <property type="entry name" value="STAS"/>
    <property type="match status" value="1"/>
</dbReference>
<dbReference type="AlphaFoldDB" id="A0A178MZ68"/>
<comment type="caution">
    <text evidence="4">The sequence shown here is derived from an EMBL/GenBank/DDBJ whole genome shotgun (WGS) entry which is preliminary data.</text>
</comment>
<keyword evidence="5" id="KW-1185">Reference proteome</keyword>
<gene>
    <name evidence="4" type="ORF">A6A05_18890</name>
</gene>
<reference evidence="4 5" key="1">
    <citation type="submission" date="2016-04" db="EMBL/GenBank/DDBJ databases">
        <title>Draft genome sequence of freshwater magnetotactic bacteria Magnetospirillum marisnigri SP-1 and Magnetospirillum moscoviense BB-1.</title>
        <authorList>
            <person name="Koziaeva V."/>
            <person name="Dziuba M.V."/>
            <person name="Ivanov T.M."/>
            <person name="Kuznetsov B."/>
            <person name="Grouzdev D.S."/>
        </authorList>
    </citation>
    <scope>NUCLEOTIDE SEQUENCE [LARGE SCALE GENOMIC DNA]</scope>
    <source>
        <strain evidence="4 5">BB-1</strain>
    </source>
</reference>
<accession>A0A178MZ68</accession>
<dbReference type="Gene3D" id="3.30.750.24">
    <property type="entry name" value="STAS domain"/>
    <property type="match status" value="1"/>
</dbReference>
<feature type="domain" description="STAS" evidence="3">
    <location>
        <begin position="1"/>
        <end position="95"/>
    </location>
</feature>
<dbReference type="InterPro" id="IPR002645">
    <property type="entry name" value="STAS_dom"/>
</dbReference>
<comment type="similarity">
    <text evidence="1 2">Belongs to the anti-sigma-factor antagonist family.</text>
</comment>
<sequence length="97" mass="10228">MNGRIDSSTAKTCEDYLLSHVADGRPALVLDLAKVDYVSSAGLRVLVMASQRAMGLGRGFAVCNLQEDVAEVMEISGLEEVLNVCEDLGAAISVVKA</sequence>
<protein>
    <recommendedName>
        <fullName evidence="2">Anti-sigma factor antagonist</fullName>
    </recommendedName>
</protein>
<evidence type="ECO:0000313" key="4">
    <source>
        <dbReference type="EMBL" id="OAN64908.1"/>
    </source>
</evidence>
<evidence type="ECO:0000259" key="3">
    <source>
        <dbReference type="PROSITE" id="PS50801"/>
    </source>
</evidence>
<dbReference type="NCBIfam" id="TIGR00377">
    <property type="entry name" value="ant_ant_sig"/>
    <property type="match status" value="1"/>
</dbReference>
<evidence type="ECO:0000256" key="1">
    <source>
        <dbReference type="ARBA" id="ARBA00009013"/>
    </source>
</evidence>
<evidence type="ECO:0000313" key="5">
    <source>
        <dbReference type="Proteomes" id="UP000078543"/>
    </source>
</evidence>
<name>A0A178MZ68_9PROT</name>
<evidence type="ECO:0000256" key="2">
    <source>
        <dbReference type="RuleBase" id="RU003749"/>
    </source>
</evidence>
<dbReference type="SUPFAM" id="SSF52091">
    <property type="entry name" value="SpoIIaa-like"/>
    <property type="match status" value="1"/>
</dbReference>
<organism evidence="4 5">
    <name type="scientific">Magnetospirillum moscoviense</name>
    <dbReference type="NCBI Taxonomy" id="1437059"/>
    <lineage>
        <taxon>Bacteria</taxon>
        <taxon>Pseudomonadati</taxon>
        <taxon>Pseudomonadota</taxon>
        <taxon>Alphaproteobacteria</taxon>
        <taxon>Rhodospirillales</taxon>
        <taxon>Rhodospirillaceae</taxon>
        <taxon>Magnetospirillum</taxon>
    </lineage>
</organism>
<dbReference type="Proteomes" id="UP000078543">
    <property type="component" value="Unassembled WGS sequence"/>
</dbReference>
<dbReference type="GO" id="GO:0043856">
    <property type="term" value="F:anti-sigma factor antagonist activity"/>
    <property type="evidence" value="ECO:0007669"/>
    <property type="project" value="InterPro"/>
</dbReference>
<dbReference type="STRING" id="1437059.A6A05_18890"/>